<name>A0A150NHG0_STRMT</name>
<gene>
    <name evidence="2" type="ORF">SMI10712_00549</name>
</gene>
<dbReference type="EMBL" id="LROT01000028">
    <property type="protein sequence ID" value="KYF32874.1"/>
    <property type="molecule type" value="Genomic_DNA"/>
</dbReference>
<organism evidence="2 3">
    <name type="scientific">Streptococcus mitis</name>
    <dbReference type="NCBI Taxonomy" id="28037"/>
    <lineage>
        <taxon>Bacteria</taxon>
        <taxon>Bacillati</taxon>
        <taxon>Bacillota</taxon>
        <taxon>Bacilli</taxon>
        <taxon>Lactobacillales</taxon>
        <taxon>Streptococcaceae</taxon>
        <taxon>Streptococcus</taxon>
        <taxon>Streptococcus mitis group</taxon>
    </lineage>
</organism>
<keyword evidence="1" id="KW-0812">Transmembrane</keyword>
<feature type="transmembrane region" description="Helical" evidence="1">
    <location>
        <begin position="7"/>
        <end position="27"/>
    </location>
</feature>
<evidence type="ECO:0000313" key="3">
    <source>
        <dbReference type="Proteomes" id="UP000075618"/>
    </source>
</evidence>
<dbReference type="PATRIC" id="fig|28037.237.peg.1285"/>
<comment type="caution">
    <text evidence="2">The sequence shown here is derived from an EMBL/GenBank/DDBJ whole genome shotgun (WGS) entry which is preliminary data.</text>
</comment>
<keyword evidence="1" id="KW-1133">Transmembrane helix</keyword>
<reference evidence="2 3" key="1">
    <citation type="submission" date="2016-01" db="EMBL/GenBank/DDBJ databases">
        <title>Highly variable Streptococcus oralis are common among viridans streptococci isolated from primates.</title>
        <authorList>
            <person name="Denapaite D."/>
            <person name="Rieger M."/>
            <person name="Koendgen S."/>
            <person name="Brueckner R."/>
            <person name="Ochigava I."/>
            <person name="Kappeler P."/>
            <person name="Maetz-Rensing K."/>
            <person name="Leendertz F."/>
            <person name="Hakenbeck R."/>
        </authorList>
    </citation>
    <scope>NUCLEOTIDE SEQUENCE [LARGE SCALE GENOMIC DNA]</scope>
    <source>
        <strain evidence="2 3">10712</strain>
    </source>
</reference>
<accession>A0A150NHG0</accession>
<proteinExistence type="predicted"/>
<dbReference type="Proteomes" id="UP000075618">
    <property type="component" value="Unassembled WGS sequence"/>
</dbReference>
<feature type="transmembrane region" description="Helical" evidence="1">
    <location>
        <begin position="39"/>
        <end position="58"/>
    </location>
</feature>
<keyword evidence="1" id="KW-0472">Membrane</keyword>
<sequence>MPRFYSHLPYYLVIFFFYWPLYELFLLVVSDPLTLKGLYINNLLFFTPLVILIVSLLYSYRFRFSLWWLIGNGLLFCFTIITFGEFIWFYFLAYETLTLVGMASGIGIKHILQK</sequence>
<protein>
    <submittedName>
        <fullName evidence="2">Uncharacterized protein</fullName>
    </submittedName>
</protein>
<feature type="transmembrane region" description="Helical" evidence="1">
    <location>
        <begin position="87"/>
        <end position="108"/>
    </location>
</feature>
<feature type="transmembrane region" description="Helical" evidence="1">
    <location>
        <begin position="65"/>
        <end position="81"/>
    </location>
</feature>
<evidence type="ECO:0000313" key="2">
    <source>
        <dbReference type="EMBL" id="KYF32874.1"/>
    </source>
</evidence>
<dbReference type="AlphaFoldDB" id="A0A150NHG0"/>
<evidence type="ECO:0000256" key="1">
    <source>
        <dbReference type="SAM" id="Phobius"/>
    </source>
</evidence>